<reference evidence="1 2" key="1">
    <citation type="submission" date="2024-06" db="EMBL/GenBank/DDBJ databases">
        <title>Lysinibacillus zambalefons sp. nov., a Novel Firmicute Isolated from the Poon Bato Zambales Hyperalkaline Spring.</title>
        <authorList>
            <person name="Aja J.A."/>
            <person name="Lazaro J.E.H."/>
            <person name="Llorin L.D."/>
            <person name="Lim K.R."/>
            <person name="Teodosio J."/>
            <person name="Dalisay D.S."/>
        </authorList>
    </citation>
    <scope>NUCLEOTIDE SEQUENCE [LARGE SCALE GENOMIC DNA]</scope>
    <source>
        <strain evidence="1 2">M3</strain>
    </source>
</reference>
<dbReference type="RefSeq" id="WP_349660968.1">
    <property type="nucleotide sequence ID" value="NZ_JBEGDG010000015.1"/>
</dbReference>
<keyword evidence="2" id="KW-1185">Reference proteome</keyword>
<comment type="caution">
    <text evidence="1">The sequence shown here is derived from an EMBL/GenBank/DDBJ whole genome shotgun (WGS) entry which is preliminary data.</text>
</comment>
<sequence>MQIANADEETKFKFGCLTSEKRSKGKYQRYEVAILVLDASKELPNLGK</sequence>
<dbReference type="Proteomes" id="UP001478862">
    <property type="component" value="Unassembled WGS sequence"/>
</dbReference>
<accession>A0ABV1MZ43</accession>
<evidence type="ECO:0000313" key="1">
    <source>
        <dbReference type="EMBL" id="MEQ6356523.1"/>
    </source>
</evidence>
<name>A0ABV1MZ43_9BACI</name>
<evidence type="ECO:0000313" key="2">
    <source>
        <dbReference type="Proteomes" id="UP001478862"/>
    </source>
</evidence>
<dbReference type="EMBL" id="JBEGDG010000015">
    <property type="protein sequence ID" value="MEQ6356523.1"/>
    <property type="molecule type" value="Genomic_DNA"/>
</dbReference>
<organism evidence="1 2">
    <name type="scientific">Lysinibacillus zambalensis</name>
    <dbReference type="NCBI Taxonomy" id="3160866"/>
    <lineage>
        <taxon>Bacteria</taxon>
        <taxon>Bacillati</taxon>
        <taxon>Bacillota</taxon>
        <taxon>Bacilli</taxon>
        <taxon>Bacillales</taxon>
        <taxon>Bacillaceae</taxon>
        <taxon>Lysinibacillus</taxon>
    </lineage>
</organism>
<protein>
    <submittedName>
        <fullName evidence="1">Uncharacterized protein</fullName>
    </submittedName>
</protein>
<proteinExistence type="predicted"/>
<gene>
    <name evidence="1" type="ORF">ABNX05_18020</name>
</gene>